<evidence type="ECO:0000313" key="1">
    <source>
        <dbReference type="EMBL" id="EFX85223.1"/>
    </source>
</evidence>
<protein>
    <submittedName>
        <fullName evidence="1">Uncharacterized protein</fullName>
    </submittedName>
</protein>
<keyword evidence="2" id="KW-1185">Reference proteome</keyword>
<accession>E9G5L4</accession>
<gene>
    <name evidence="1" type="ORF">DAPPUDRAFT_237688</name>
</gene>
<sequence>MPDYVYPFSANIHKVVSKIETDTVAGDVFEGRRTCNGAGSPMPLSVAMPCGFEENLMDFECSGGGGGGVAGSWGSGGHTVTDFDHPDPLLMVSLNPKDHHSNDGIGAIADDVITVVANKNSPFTGKWGANPPVKVLRKWADHKMATAT</sequence>
<dbReference type="EMBL" id="GL732532">
    <property type="protein sequence ID" value="EFX85223.1"/>
    <property type="molecule type" value="Genomic_DNA"/>
</dbReference>
<dbReference type="InParanoid" id="E9G5L4"/>
<name>E9G5L4_DAPPU</name>
<dbReference type="Proteomes" id="UP000000305">
    <property type="component" value="Unassembled WGS sequence"/>
</dbReference>
<dbReference type="KEGG" id="dpx:DAPPUDRAFT_237688"/>
<reference evidence="1 2" key="1">
    <citation type="journal article" date="2011" name="Science">
        <title>The ecoresponsive genome of Daphnia pulex.</title>
        <authorList>
            <person name="Colbourne J.K."/>
            <person name="Pfrender M.E."/>
            <person name="Gilbert D."/>
            <person name="Thomas W.K."/>
            <person name="Tucker A."/>
            <person name="Oakley T.H."/>
            <person name="Tokishita S."/>
            <person name="Aerts A."/>
            <person name="Arnold G.J."/>
            <person name="Basu M.K."/>
            <person name="Bauer D.J."/>
            <person name="Caceres C.E."/>
            <person name="Carmel L."/>
            <person name="Casola C."/>
            <person name="Choi J.H."/>
            <person name="Detter J.C."/>
            <person name="Dong Q."/>
            <person name="Dusheyko S."/>
            <person name="Eads B.D."/>
            <person name="Frohlich T."/>
            <person name="Geiler-Samerotte K.A."/>
            <person name="Gerlach D."/>
            <person name="Hatcher P."/>
            <person name="Jogdeo S."/>
            <person name="Krijgsveld J."/>
            <person name="Kriventseva E.V."/>
            <person name="Kultz D."/>
            <person name="Laforsch C."/>
            <person name="Lindquist E."/>
            <person name="Lopez J."/>
            <person name="Manak J.R."/>
            <person name="Muller J."/>
            <person name="Pangilinan J."/>
            <person name="Patwardhan R.P."/>
            <person name="Pitluck S."/>
            <person name="Pritham E.J."/>
            <person name="Rechtsteiner A."/>
            <person name="Rho M."/>
            <person name="Rogozin I.B."/>
            <person name="Sakarya O."/>
            <person name="Salamov A."/>
            <person name="Schaack S."/>
            <person name="Shapiro H."/>
            <person name="Shiga Y."/>
            <person name="Skalitzky C."/>
            <person name="Smith Z."/>
            <person name="Souvorov A."/>
            <person name="Sung W."/>
            <person name="Tang Z."/>
            <person name="Tsuchiya D."/>
            <person name="Tu H."/>
            <person name="Vos H."/>
            <person name="Wang M."/>
            <person name="Wolf Y.I."/>
            <person name="Yamagata H."/>
            <person name="Yamada T."/>
            <person name="Ye Y."/>
            <person name="Shaw J.R."/>
            <person name="Andrews J."/>
            <person name="Crease T.J."/>
            <person name="Tang H."/>
            <person name="Lucas S.M."/>
            <person name="Robertson H.M."/>
            <person name="Bork P."/>
            <person name="Koonin E.V."/>
            <person name="Zdobnov E.M."/>
            <person name="Grigoriev I.V."/>
            <person name="Lynch M."/>
            <person name="Boore J.L."/>
        </authorList>
    </citation>
    <scope>NUCLEOTIDE SEQUENCE [LARGE SCALE GENOMIC DNA]</scope>
</reference>
<proteinExistence type="predicted"/>
<dbReference type="AlphaFoldDB" id="E9G5L4"/>
<dbReference type="HOGENOM" id="CLU_1760610_0_0_1"/>
<evidence type="ECO:0000313" key="2">
    <source>
        <dbReference type="Proteomes" id="UP000000305"/>
    </source>
</evidence>
<organism evidence="1 2">
    <name type="scientific">Daphnia pulex</name>
    <name type="common">Water flea</name>
    <dbReference type="NCBI Taxonomy" id="6669"/>
    <lineage>
        <taxon>Eukaryota</taxon>
        <taxon>Metazoa</taxon>
        <taxon>Ecdysozoa</taxon>
        <taxon>Arthropoda</taxon>
        <taxon>Crustacea</taxon>
        <taxon>Branchiopoda</taxon>
        <taxon>Diplostraca</taxon>
        <taxon>Cladocera</taxon>
        <taxon>Anomopoda</taxon>
        <taxon>Daphniidae</taxon>
        <taxon>Daphnia</taxon>
    </lineage>
</organism>